<evidence type="ECO:0000313" key="4">
    <source>
        <dbReference type="EMBL" id="KAA6414522.1"/>
    </source>
</evidence>
<feature type="region of interest" description="Disordered" evidence="3">
    <location>
        <begin position="76"/>
        <end position="141"/>
    </location>
</feature>
<evidence type="ECO:0000313" key="5">
    <source>
        <dbReference type="Proteomes" id="UP000324767"/>
    </source>
</evidence>
<dbReference type="AlphaFoldDB" id="A0A5M8PZJ1"/>
<dbReference type="EMBL" id="VXIT01000002">
    <property type="protein sequence ID" value="KAA6414522.1"/>
    <property type="molecule type" value="Genomic_DNA"/>
</dbReference>
<evidence type="ECO:0000256" key="2">
    <source>
        <dbReference type="ARBA" id="ARBA00023242"/>
    </source>
</evidence>
<keyword evidence="2" id="KW-0539">Nucleus</keyword>
<comment type="caution">
    <text evidence="4">The sequence shown here is derived from an EMBL/GenBank/DDBJ whole genome shotgun (WGS) entry which is preliminary data.</text>
</comment>
<dbReference type="InterPro" id="IPR036864">
    <property type="entry name" value="Zn2-C6_fun-type_DNA-bd_sf"/>
</dbReference>
<dbReference type="OrthoDB" id="2015447at2759"/>
<dbReference type="Proteomes" id="UP000324767">
    <property type="component" value="Unassembled WGS sequence"/>
</dbReference>
<comment type="subcellular location">
    <subcellularLocation>
        <location evidence="1">Nucleus</location>
    </subcellularLocation>
</comment>
<dbReference type="SUPFAM" id="SSF57701">
    <property type="entry name" value="Zn2/Cys6 DNA-binding domain"/>
    <property type="match status" value="1"/>
</dbReference>
<dbReference type="InterPro" id="IPR001138">
    <property type="entry name" value="Zn2Cys6_DnaBD"/>
</dbReference>
<name>A0A5M8PZJ1_9LECA</name>
<feature type="compositionally biased region" description="Basic residues" evidence="3">
    <location>
        <begin position="118"/>
        <end position="133"/>
    </location>
</feature>
<feature type="region of interest" description="Disordered" evidence="3">
    <location>
        <begin position="1"/>
        <end position="24"/>
    </location>
</feature>
<proteinExistence type="predicted"/>
<dbReference type="PANTHER" id="PTHR37534:SF46">
    <property type="entry name" value="ZN(II)2CYS6 TRANSCRIPTION FACTOR (EUROFUNG)"/>
    <property type="match status" value="1"/>
</dbReference>
<dbReference type="InterPro" id="IPR021858">
    <property type="entry name" value="Fun_TF"/>
</dbReference>
<dbReference type="GO" id="GO:0000981">
    <property type="term" value="F:DNA-binding transcription factor activity, RNA polymerase II-specific"/>
    <property type="evidence" value="ECO:0007669"/>
    <property type="project" value="InterPro"/>
</dbReference>
<dbReference type="GO" id="GO:0005634">
    <property type="term" value="C:nucleus"/>
    <property type="evidence" value="ECO:0007669"/>
    <property type="project" value="UniProtKB-SubCell"/>
</dbReference>
<reference evidence="4 5" key="1">
    <citation type="submission" date="2019-09" db="EMBL/GenBank/DDBJ databases">
        <title>The hologenome of the rock-dwelling lichen Lasallia pustulata.</title>
        <authorList>
            <person name="Greshake Tzovaras B."/>
            <person name="Segers F."/>
            <person name="Bicker A."/>
            <person name="Dal Grande F."/>
            <person name="Otte J."/>
            <person name="Hankeln T."/>
            <person name="Schmitt I."/>
            <person name="Ebersberger I."/>
        </authorList>
    </citation>
    <scope>NUCLEOTIDE SEQUENCE [LARGE SCALE GENOMIC DNA]</scope>
    <source>
        <strain evidence="4">A1-1</strain>
    </source>
</reference>
<sequence>MDATECGWKGVSASPTLPAAPRTNSLGRAKTDCHTCAQYRRTCDRQRPRCGTCLHRDILCGGYALDLTWTTSNSRRGVKVPGAHKPPVLSPSTSGKAEGSTGTSSRASSATSTPSRQFKFRIGKPKKPRKKRNHESPYGGVANAKEELNCVSTDASGLYEDQPEALQSEQYIKTLTLPISGGVWEAVLPNRVQELPGSIIDPDEDVAGLDKQDRQSLTASVSDCELRYCISGSKIPQAPLFGSLEEKYRGVLLMYDQEFCVRPLTTDCTLNPFRCPKDTSRGSRFLLHAIMALSFQLMSTLGKDSDSVARTLDHKYEAIHLYRGALSRSETRNLALLDTLLILITLEAAQCALSTWSVHIAGAYGLIEAAGGVEVVSTTQRLTAQVTMLLWWDITIGMISRRGLTFSKSYLDTILACTKEDAHRFFNLTGCPADLVVCMAKLARLASAYEHSQGFEWTALRSSRVDDLEATLTAWHNPFYVASGVSDVQEGLNPARDCYHCVEAWRHALILYIYQVLKRDAVMRSPEVIPSYSRRILGHIHCIKQETVIQKQVLLPLFLAGCEATEKKLRKQAKDFCRVWSQRNGYRMFQDVGDLLEHVWNDRQNSADGRYWWGHTVDQYNTTEPTNPMRSQFLFG</sequence>
<dbReference type="CDD" id="cd00067">
    <property type="entry name" value="GAL4"/>
    <property type="match status" value="1"/>
</dbReference>
<dbReference type="Pfam" id="PF11951">
    <property type="entry name" value="Fungal_trans_2"/>
    <property type="match status" value="1"/>
</dbReference>
<protein>
    <recommendedName>
        <fullName evidence="6">Zn(2)-C6 fungal-type domain-containing protein</fullName>
    </recommendedName>
</protein>
<evidence type="ECO:0000256" key="1">
    <source>
        <dbReference type="ARBA" id="ARBA00004123"/>
    </source>
</evidence>
<evidence type="ECO:0000256" key="3">
    <source>
        <dbReference type="SAM" id="MobiDB-lite"/>
    </source>
</evidence>
<dbReference type="GO" id="GO:0008270">
    <property type="term" value="F:zinc ion binding"/>
    <property type="evidence" value="ECO:0007669"/>
    <property type="project" value="InterPro"/>
</dbReference>
<gene>
    <name evidence="4" type="ORF">FRX48_01271</name>
</gene>
<dbReference type="CDD" id="cd12148">
    <property type="entry name" value="fungal_TF_MHR"/>
    <property type="match status" value="1"/>
</dbReference>
<accession>A0A5M8PZJ1</accession>
<feature type="compositionally biased region" description="Low complexity" evidence="3">
    <location>
        <begin position="99"/>
        <end position="116"/>
    </location>
</feature>
<evidence type="ECO:0008006" key="6">
    <source>
        <dbReference type="Google" id="ProtNLM"/>
    </source>
</evidence>
<dbReference type="PANTHER" id="PTHR37534">
    <property type="entry name" value="TRANSCRIPTIONAL ACTIVATOR PROTEIN UGA3"/>
    <property type="match status" value="1"/>
</dbReference>
<organism evidence="4 5">
    <name type="scientific">Lasallia pustulata</name>
    <dbReference type="NCBI Taxonomy" id="136370"/>
    <lineage>
        <taxon>Eukaryota</taxon>
        <taxon>Fungi</taxon>
        <taxon>Dikarya</taxon>
        <taxon>Ascomycota</taxon>
        <taxon>Pezizomycotina</taxon>
        <taxon>Lecanoromycetes</taxon>
        <taxon>OSLEUM clade</taxon>
        <taxon>Umbilicariomycetidae</taxon>
        <taxon>Umbilicariales</taxon>
        <taxon>Umbilicariaceae</taxon>
        <taxon>Lasallia</taxon>
    </lineage>
</organism>